<dbReference type="AlphaFoldDB" id="C8PQR2"/>
<protein>
    <submittedName>
        <fullName evidence="1">Uncharacterized protein</fullName>
    </submittedName>
</protein>
<name>C8PQR2_9SPIR</name>
<proteinExistence type="predicted"/>
<dbReference type="Proteomes" id="UP000004509">
    <property type="component" value="Unassembled WGS sequence"/>
</dbReference>
<organism evidence="1 2">
    <name type="scientific">Treponema vincentii ATCC 35580</name>
    <dbReference type="NCBI Taxonomy" id="596324"/>
    <lineage>
        <taxon>Bacteria</taxon>
        <taxon>Pseudomonadati</taxon>
        <taxon>Spirochaetota</taxon>
        <taxon>Spirochaetia</taxon>
        <taxon>Spirochaetales</taxon>
        <taxon>Treponemataceae</taxon>
        <taxon>Treponema</taxon>
    </lineage>
</organism>
<sequence length="43" mass="4963">MTLRHLLLYNPIIQRGIQDLPIFTDNKSVGICLTYIKEAQKGF</sequence>
<dbReference type="STRING" id="596324.TREVI0001_1639"/>
<evidence type="ECO:0000313" key="1">
    <source>
        <dbReference type="EMBL" id="EEV20226.1"/>
    </source>
</evidence>
<dbReference type="EMBL" id="ACYH01000038">
    <property type="protein sequence ID" value="EEV20226.1"/>
    <property type="molecule type" value="Genomic_DNA"/>
</dbReference>
<reference evidence="1 2" key="1">
    <citation type="submission" date="2009-07" db="EMBL/GenBank/DDBJ databases">
        <authorList>
            <person name="Madupu R."/>
            <person name="Sebastian Y."/>
            <person name="Durkin A.S."/>
            <person name="Torralba M."/>
            <person name="Methe B."/>
            <person name="Sutton G.G."/>
            <person name="Strausberg R.L."/>
            <person name="Nelson K.E."/>
        </authorList>
    </citation>
    <scope>NUCLEOTIDE SEQUENCE [LARGE SCALE GENOMIC DNA]</scope>
    <source>
        <strain evidence="1 2">ATCC 35580</strain>
    </source>
</reference>
<comment type="caution">
    <text evidence="1">The sequence shown here is derived from an EMBL/GenBank/DDBJ whole genome shotgun (WGS) entry which is preliminary data.</text>
</comment>
<accession>C8PQR2</accession>
<gene>
    <name evidence="1" type="ORF">TREVI0001_1639</name>
</gene>
<evidence type="ECO:0000313" key="2">
    <source>
        <dbReference type="Proteomes" id="UP000004509"/>
    </source>
</evidence>